<dbReference type="KEGG" id="ttz:FHG85_12255"/>
<dbReference type="GO" id="GO:0016740">
    <property type="term" value="F:transferase activity"/>
    <property type="evidence" value="ECO:0007669"/>
    <property type="project" value="UniProtKB-KW"/>
</dbReference>
<dbReference type="CDD" id="cd24032">
    <property type="entry name" value="ASKHA_NBD_TsaB"/>
    <property type="match status" value="1"/>
</dbReference>
<dbReference type="Gene3D" id="3.30.420.40">
    <property type="match status" value="2"/>
</dbReference>
<dbReference type="PANTHER" id="PTHR11735:SF11">
    <property type="entry name" value="TRNA THREONYLCARBAMOYLADENOSINE BIOSYNTHESIS PROTEIN TSAB"/>
    <property type="match status" value="1"/>
</dbReference>
<dbReference type="InterPro" id="IPR043129">
    <property type="entry name" value="ATPase_NBD"/>
</dbReference>
<dbReference type="EMBL" id="CP041345">
    <property type="protein sequence ID" value="QKG81002.1"/>
    <property type="molecule type" value="Genomic_DNA"/>
</dbReference>
<evidence type="ECO:0000313" key="3">
    <source>
        <dbReference type="Proteomes" id="UP000500961"/>
    </source>
</evidence>
<protein>
    <submittedName>
        <fullName evidence="2">tRNA (Adenosine(37)-N6)-threonylcarbamoyltransferase complex dimerization subunit type 1 TsaB</fullName>
    </submittedName>
</protein>
<accession>A0A7D4CAV9</accession>
<keyword evidence="2" id="KW-0808">Transferase</keyword>
<dbReference type="GO" id="GO:0005829">
    <property type="term" value="C:cytosol"/>
    <property type="evidence" value="ECO:0007669"/>
    <property type="project" value="TreeGrafter"/>
</dbReference>
<dbReference type="NCBIfam" id="TIGR03725">
    <property type="entry name" value="T6A_YeaZ"/>
    <property type="match status" value="1"/>
</dbReference>
<evidence type="ECO:0000313" key="2">
    <source>
        <dbReference type="EMBL" id="QKG81002.1"/>
    </source>
</evidence>
<keyword evidence="3" id="KW-1185">Reference proteome</keyword>
<dbReference type="Proteomes" id="UP000500961">
    <property type="component" value="Chromosome"/>
</dbReference>
<dbReference type="RefSeq" id="WP_173076325.1">
    <property type="nucleotide sequence ID" value="NZ_CP041345.1"/>
</dbReference>
<proteinExistence type="predicted"/>
<organism evidence="2 3">
    <name type="scientific">Tenuifilum thalassicum</name>
    <dbReference type="NCBI Taxonomy" id="2590900"/>
    <lineage>
        <taxon>Bacteria</taxon>
        <taxon>Pseudomonadati</taxon>
        <taxon>Bacteroidota</taxon>
        <taxon>Bacteroidia</taxon>
        <taxon>Bacteroidales</taxon>
        <taxon>Tenuifilaceae</taxon>
        <taxon>Tenuifilum</taxon>
    </lineage>
</organism>
<evidence type="ECO:0000259" key="1">
    <source>
        <dbReference type="Pfam" id="PF00814"/>
    </source>
</evidence>
<gene>
    <name evidence="2" type="primary">tsaB</name>
    <name evidence="2" type="ORF">FHG85_12255</name>
</gene>
<name>A0A7D4CAV9_9BACT</name>
<dbReference type="Pfam" id="PF00814">
    <property type="entry name" value="TsaD"/>
    <property type="match status" value="1"/>
</dbReference>
<dbReference type="InterPro" id="IPR000905">
    <property type="entry name" value="Gcp-like_dom"/>
</dbReference>
<sequence>MAKILCIETSTTVCSVALGDENGILGVREVSDPKAHSTKLPLLIEEVLKESNITANELDAVAVSKGPGSYTGLRIGVSMAKGICYASKIPLIGVSSLQAMAMGILFTKSDIDSSWLLCPMIDARRMEVYTAFYDSNANPITDVNAVIIDQNSFSEHLASKTILFFGDGSHKCKNVISNQNAIFIDDFLPSARFMLPLALKAFNNEQFEDTAYFEPFYLKDFIATKAKNKIIPNR</sequence>
<dbReference type="AlphaFoldDB" id="A0A7D4CAV9"/>
<dbReference type="InterPro" id="IPR022496">
    <property type="entry name" value="T6A_TsaB"/>
</dbReference>
<dbReference type="SUPFAM" id="SSF53067">
    <property type="entry name" value="Actin-like ATPase domain"/>
    <property type="match status" value="2"/>
</dbReference>
<dbReference type="GO" id="GO:0002949">
    <property type="term" value="P:tRNA threonylcarbamoyladenosine modification"/>
    <property type="evidence" value="ECO:0007669"/>
    <property type="project" value="InterPro"/>
</dbReference>
<dbReference type="PANTHER" id="PTHR11735">
    <property type="entry name" value="TRNA N6-ADENOSINE THREONYLCARBAMOYLTRANSFERASE"/>
    <property type="match status" value="1"/>
</dbReference>
<reference evidence="2 3" key="1">
    <citation type="submission" date="2019-07" db="EMBL/GenBank/DDBJ databases">
        <title>Thalassofilum flectens gen. nov., sp. nov., a novel moderate thermophilic anaerobe from a shallow sea hot spring in Kunashir Island (Russia), representing a new family in the order Bacteroidales, and proposal of Thalassofilacea fam. nov.</title>
        <authorList>
            <person name="Kochetkova T.V."/>
            <person name="Podosokorskaya O.A."/>
            <person name="Novikov A."/>
            <person name="Elcheninov A.G."/>
            <person name="Toshchakov S.V."/>
            <person name="Kublanov I.V."/>
        </authorList>
    </citation>
    <scope>NUCLEOTIDE SEQUENCE [LARGE SCALE GENOMIC DNA]</scope>
    <source>
        <strain evidence="2 3">38-H</strain>
    </source>
</reference>
<feature type="domain" description="Gcp-like" evidence="1">
    <location>
        <begin position="34"/>
        <end position="149"/>
    </location>
</feature>